<keyword evidence="2" id="KW-1185">Reference proteome</keyword>
<dbReference type="PANTHER" id="PTHR10443">
    <property type="entry name" value="MICROSOMAL DIPEPTIDASE"/>
    <property type="match status" value="1"/>
</dbReference>
<dbReference type="Pfam" id="PF01244">
    <property type="entry name" value="Peptidase_M19"/>
    <property type="match status" value="1"/>
</dbReference>
<reference evidence="1 2" key="1">
    <citation type="submission" date="2018-08" db="EMBL/GenBank/DDBJ databases">
        <title>Pallidiluteibacterium maritimus gen. nov., sp. nov., isolated from coastal sediment.</title>
        <authorList>
            <person name="Zhou L.Y."/>
        </authorList>
    </citation>
    <scope>NUCLEOTIDE SEQUENCE [LARGE SCALE GENOMIC DNA]</scope>
    <source>
        <strain evidence="1 2">XSD2</strain>
    </source>
</reference>
<dbReference type="GO" id="GO:0070573">
    <property type="term" value="F:metallodipeptidase activity"/>
    <property type="evidence" value="ECO:0007669"/>
    <property type="project" value="InterPro"/>
</dbReference>
<dbReference type="AlphaFoldDB" id="A0A399T4W5"/>
<dbReference type="InterPro" id="IPR032466">
    <property type="entry name" value="Metal_Hydrolase"/>
</dbReference>
<dbReference type="CDD" id="cd01301">
    <property type="entry name" value="rDP_like"/>
    <property type="match status" value="1"/>
</dbReference>
<dbReference type="Gene3D" id="1.10.287.650">
    <property type="entry name" value="L27 domain"/>
    <property type="match status" value="1"/>
</dbReference>
<gene>
    <name evidence="1" type="ORF">D1614_04265</name>
</gene>
<dbReference type="OrthoDB" id="9804920at2"/>
<proteinExistence type="predicted"/>
<dbReference type="PROSITE" id="PS51365">
    <property type="entry name" value="RENAL_DIPEPTIDASE_2"/>
    <property type="match status" value="1"/>
</dbReference>
<dbReference type="EMBL" id="QWGR01000002">
    <property type="protein sequence ID" value="RIJ49964.1"/>
    <property type="molecule type" value="Genomic_DNA"/>
</dbReference>
<dbReference type="PANTHER" id="PTHR10443:SF12">
    <property type="entry name" value="DIPEPTIDASE"/>
    <property type="match status" value="1"/>
</dbReference>
<dbReference type="RefSeq" id="WP_119436652.1">
    <property type="nucleotide sequence ID" value="NZ_QWGR01000002.1"/>
</dbReference>
<comment type="caution">
    <text evidence="1">The sequence shown here is derived from an EMBL/GenBank/DDBJ whole genome shotgun (WGS) entry which is preliminary data.</text>
</comment>
<dbReference type="Proteomes" id="UP000265926">
    <property type="component" value="Unassembled WGS sequence"/>
</dbReference>
<protein>
    <submittedName>
        <fullName evidence="1">Membrane dipeptidase</fullName>
    </submittedName>
</protein>
<dbReference type="GO" id="GO:0006508">
    <property type="term" value="P:proteolysis"/>
    <property type="evidence" value="ECO:0007669"/>
    <property type="project" value="InterPro"/>
</dbReference>
<dbReference type="InterPro" id="IPR008257">
    <property type="entry name" value="Pept_M19"/>
</dbReference>
<accession>A0A399T4W5</accession>
<name>A0A399T4W5_9BACT</name>
<dbReference type="Gene3D" id="3.20.20.140">
    <property type="entry name" value="Metal-dependent hydrolases"/>
    <property type="match status" value="1"/>
</dbReference>
<evidence type="ECO:0000313" key="2">
    <source>
        <dbReference type="Proteomes" id="UP000265926"/>
    </source>
</evidence>
<organism evidence="1 2">
    <name type="scientific">Maribellus luteus</name>
    <dbReference type="NCBI Taxonomy" id="2305463"/>
    <lineage>
        <taxon>Bacteria</taxon>
        <taxon>Pseudomonadati</taxon>
        <taxon>Bacteroidota</taxon>
        <taxon>Bacteroidia</taxon>
        <taxon>Marinilabiliales</taxon>
        <taxon>Prolixibacteraceae</taxon>
        <taxon>Maribellus</taxon>
    </lineage>
</organism>
<dbReference type="SUPFAM" id="SSF51556">
    <property type="entry name" value="Metallo-dependent hydrolases"/>
    <property type="match status" value="1"/>
</dbReference>
<sequence length="406" mass="45979">MKKSVYWVLVMGGLLIHTFAKAESYSKKVMKIHNKAITVDTHCDTPMALLQEDFDVAVRNKAPQSRVDFPRMKEGGLDAMFFAAFTGQRERTPENTQAAYEKANRMIEKTYEVCRENSNLAEVATEPDDVLRISAEGKRAIYIGMENGFPIGTDLNRVEEFYKKGVRYITLCHSSNNDICDSSTDKKGAEHNGLSRFGKEVVKEMNRLGMMIDVSHISDKAFYDVIELSSVPVIASHSSVRAIAHHPRNMTDDMIKALAANGGVIQICMLDDYVKDPDTTTIRYQKEQELREIFLSKEWETMNDEEKGKIRAEWRGLDEKYPKELPTVSDFVDHIDYVKNLVGIDFVGIGSDFDGGGGIRDCVDVSEFPRITEEMLARGYTRDEISKVWGGNFFRVFKAIEEITGQ</sequence>
<evidence type="ECO:0000313" key="1">
    <source>
        <dbReference type="EMBL" id="RIJ49964.1"/>
    </source>
</evidence>